<protein>
    <submittedName>
        <fullName evidence="1">Glycosyltransferase, MGT family</fullName>
    </submittedName>
</protein>
<evidence type="ECO:0000313" key="2">
    <source>
        <dbReference type="Proteomes" id="UP000006844"/>
    </source>
</evidence>
<organism evidence="1 2">
    <name type="scientific">Terriglobus saanensis (strain ATCC BAA-1853 / DSM 23119 / SP1PR4)</name>
    <dbReference type="NCBI Taxonomy" id="401053"/>
    <lineage>
        <taxon>Bacteria</taxon>
        <taxon>Pseudomonadati</taxon>
        <taxon>Acidobacteriota</taxon>
        <taxon>Terriglobia</taxon>
        <taxon>Terriglobales</taxon>
        <taxon>Acidobacteriaceae</taxon>
        <taxon>Terriglobus</taxon>
    </lineage>
</organism>
<dbReference type="RefSeq" id="WP_013568811.1">
    <property type="nucleotide sequence ID" value="NC_014963.1"/>
</dbReference>
<dbReference type="EMBL" id="CP002467">
    <property type="protein sequence ID" value="ADV83078.1"/>
    <property type="molecule type" value="Genomic_DNA"/>
</dbReference>
<dbReference type="Proteomes" id="UP000006844">
    <property type="component" value="Chromosome"/>
</dbReference>
<keyword evidence="2" id="KW-1185">Reference proteome</keyword>
<dbReference type="GO" id="GO:0016758">
    <property type="term" value="F:hexosyltransferase activity"/>
    <property type="evidence" value="ECO:0007669"/>
    <property type="project" value="UniProtKB-ARBA"/>
</dbReference>
<dbReference type="PANTHER" id="PTHR48050:SF13">
    <property type="entry name" value="STEROL 3-BETA-GLUCOSYLTRANSFERASE UGT80A2"/>
    <property type="match status" value="1"/>
</dbReference>
<gene>
    <name evidence="1" type="ordered locus">AciPR4_2277</name>
</gene>
<dbReference type="Gene3D" id="3.40.50.2000">
    <property type="entry name" value="Glycogen Phosphorylase B"/>
    <property type="match status" value="2"/>
</dbReference>
<reference evidence="1 2" key="1">
    <citation type="journal article" date="2012" name="Stand. Genomic Sci.">
        <title>Complete genome sequence of Terriglobus saanensis type strain SP1PR4(T), an Acidobacteria from tundra soil.</title>
        <authorList>
            <person name="Rawat S.R."/>
            <person name="Mannisto M.K."/>
            <person name="Starovoytov V."/>
            <person name="Goodwin L."/>
            <person name="Nolan M."/>
            <person name="Hauser L."/>
            <person name="Land M."/>
            <person name="Davenport K.W."/>
            <person name="Woyke T."/>
            <person name="Haggblom M.M."/>
        </authorList>
    </citation>
    <scope>NUCLEOTIDE SEQUENCE</scope>
    <source>
        <strain evidence="2">ATCC BAA-1853 / DSM 23119 / SP1PR4</strain>
    </source>
</reference>
<sequence length="440" mass="48309">MKIAFLTYSNHGHMQTMIALAQQLKERGHDVCFIGTLDGEPFARAAGIPFLPFCEGEYPLGSTREIFRQLGRLQGQEALEFSIRLIADDLAASFRHLPGVLKSANFDAIVLDELKTGLGLVPRHMGIPYIHVSSAIHLDYSGSTPLCVFDWPHDPSEQGLARNKAGLQGFMQAYEPVISVARSYSREIGADIDWSNLFATLSELAWITQIPAAFDFPSVGMPRQFHHIGPLQHAEGRIESNFPWHLLTGEPLIYASMGTLQNGLESVFSTIVEAVGARPGFQLVLSVGPEIDLGKIAPLPPNAVMVRYAPQLELLKRAHLCITHAGLNTTLESLAHGVPLVAIPVTNDQPGVAARIAHSETGLFVPLLELTVPKLRRLIDQLLSNPEYKRNAQKMGVLITKENKALEAAEFIERLIARVITADSALRISSRNSGRPIRFC</sequence>
<dbReference type="OrthoDB" id="9805366at2"/>
<dbReference type="PANTHER" id="PTHR48050">
    <property type="entry name" value="STEROL 3-BETA-GLUCOSYLTRANSFERASE"/>
    <property type="match status" value="1"/>
</dbReference>
<dbReference type="SUPFAM" id="SSF53756">
    <property type="entry name" value="UDP-Glycosyltransferase/glycogen phosphorylase"/>
    <property type="match status" value="1"/>
</dbReference>
<dbReference type="InterPro" id="IPR050426">
    <property type="entry name" value="Glycosyltransferase_28"/>
</dbReference>
<dbReference type="FunFam" id="3.40.50.2000:FF:000072">
    <property type="entry name" value="Glycosyl transferase"/>
    <property type="match status" value="1"/>
</dbReference>
<dbReference type="InterPro" id="IPR002213">
    <property type="entry name" value="UDP_glucos_trans"/>
</dbReference>
<dbReference type="AlphaFoldDB" id="E8UXR2"/>
<name>E8UXR2_TERSS</name>
<dbReference type="GO" id="GO:0008194">
    <property type="term" value="F:UDP-glycosyltransferase activity"/>
    <property type="evidence" value="ECO:0007669"/>
    <property type="project" value="InterPro"/>
</dbReference>
<dbReference type="KEGG" id="tsa:AciPR4_2277"/>
<dbReference type="CDD" id="cd03784">
    <property type="entry name" value="GT1_Gtf-like"/>
    <property type="match status" value="1"/>
</dbReference>
<accession>E8UXR2</accession>
<proteinExistence type="predicted"/>
<dbReference type="eggNOG" id="COG1819">
    <property type="taxonomic scope" value="Bacteria"/>
</dbReference>
<dbReference type="Pfam" id="PF00201">
    <property type="entry name" value="UDPGT"/>
    <property type="match status" value="1"/>
</dbReference>
<keyword evidence="1" id="KW-0808">Transferase</keyword>
<dbReference type="GO" id="GO:0017000">
    <property type="term" value="P:antibiotic biosynthetic process"/>
    <property type="evidence" value="ECO:0007669"/>
    <property type="project" value="UniProtKB-ARBA"/>
</dbReference>
<dbReference type="HOGENOM" id="CLU_000537_7_1_0"/>
<evidence type="ECO:0000313" key="1">
    <source>
        <dbReference type="EMBL" id="ADV83078.1"/>
    </source>
</evidence>